<dbReference type="EMBL" id="BFEA01000018">
    <property type="protein sequence ID" value="GBG61266.1"/>
    <property type="molecule type" value="Genomic_DNA"/>
</dbReference>
<protein>
    <submittedName>
        <fullName evidence="2">Uncharacterized protein</fullName>
    </submittedName>
</protein>
<evidence type="ECO:0000313" key="2">
    <source>
        <dbReference type="EMBL" id="GBG61266.1"/>
    </source>
</evidence>
<comment type="caution">
    <text evidence="2">The sequence shown here is derived from an EMBL/GenBank/DDBJ whole genome shotgun (WGS) entry which is preliminary data.</text>
</comment>
<proteinExistence type="predicted"/>
<evidence type="ECO:0000313" key="3">
    <source>
        <dbReference type="Proteomes" id="UP000265515"/>
    </source>
</evidence>
<keyword evidence="3" id="KW-1185">Reference proteome</keyword>
<feature type="compositionally biased region" description="Gly residues" evidence="1">
    <location>
        <begin position="136"/>
        <end position="176"/>
    </location>
</feature>
<evidence type="ECO:0000256" key="1">
    <source>
        <dbReference type="SAM" id="MobiDB-lite"/>
    </source>
</evidence>
<feature type="compositionally biased region" description="Basic and acidic residues" evidence="1">
    <location>
        <begin position="320"/>
        <end position="369"/>
    </location>
</feature>
<dbReference type="Proteomes" id="UP000265515">
    <property type="component" value="Unassembled WGS sequence"/>
</dbReference>
<dbReference type="Gramene" id="GBG61266">
    <property type="protein sequence ID" value="GBG61266"/>
    <property type="gene ID" value="CBR_g19798"/>
</dbReference>
<accession>A0A388JTY3</accession>
<sequence length="501" mass="55698">MRTRANGHAMTSTTRTLTSTTMQGGGWLMEVTRRETQREEQRVRTRENRRATIIFDIHGHERDHTRGRMDGGGKDGGRGKMEGGEGILEMAMAGSLSRCLAEEWEKEREEEWEELEEEREEELEKDQEGKWERAGGDPGGGPGGEAGGGGAGGGVGGAGGGGGGAGGGEGAGGETAGNGEECREKFGKKAVGEDVKGKGARRRNGRRTRKDDEHDGWRRGHGLRRIEGGELGRRTENGEGLGRGVLFRTMEEERRTKTMVCGGKMDGGEGGRMEKDNAEERGRTTDEDDGGGQRDNGEEVERRWTGEKGGEGRRVTQKNEGGRRTRTTEKNDGGEVRDDGGEGERRFVDTEEETTEGRWTEEKGGEWRRTTQKNEGGRWARTTEKNDGGERRDDGEDGEQRLVDEENKQEIEVGKDETLEYVCMAFLKIENARLLFDRLHLREIRAEVYQNLHDHVMRYDNSENVLSSQQLPPVDPVICVDYTRMQWPPSNSSARRISSSH</sequence>
<feature type="compositionally biased region" description="Basic and acidic residues" evidence="1">
    <location>
        <begin position="209"/>
        <end position="237"/>
    </location>
</feature>
<organism evidence="2 3">
    <name type="scientific">Chara braunii</name>
    <name type="common">Braun's stonewort</name>
    <dbReference type="NCBI Taxonomy" id="69332"/>
    <lineage>
        <taxon>Eukaryota</taxon>
        <taxon>Viridiplantae</taxon>
        <taxon>Streptophyta</taxon>
        <taxon>Charophyceae</taxon>
        <taxon>Charales</taxon>
        <taxon>Characeae</taxon>
        <taxon>Chara</taxon>
    </lineage>
</organism>
<feature type="compositionally biased region" description="Basic and acidic residues" evidence="1">
    <location>
        <begin position="375"/>
        <end position="400"/>
    </location>
</feature>
<gene>
    <name evidence="2" type="ORF">CBR_g19798</name>
</gene>
<reference evidence="2 3" key="1">
    <citation type="journal article" date="2018" name="Cell">
        <title>The Chara Genome: Secondary Complexity and Implications for Plant Terrestrialization.</title>
        <authorList>
            <person name="Nishiyama T."/>
            <person name="Sakayama H."/>
            <person name="Vries J.D."/>
            <person name="Buschmann H."/>
            <person name="Saint-Marcoux D."/>
            <person name="Ullrich K.K."/>
            <person name="Haas F.B."/>
            <person name="Vanderstraeten L."/>
            <person name="Becker D."/>
            <person name="Lang D."/>
            <person name="Vosolsobe S."/>
            <person name="Rombauts S."/>
            <person name="Wilhelmsson P.K.I."/>
            <person name="Janitza P."/>
            <person name="Kern R."/>
            <person name="Heyl A."/>
            <person name="Rumpler F."/>
            <person name="Villalobos L.I.A.C."/>
            <person name="Clay J.M."/>
            <person name="Skokan R."/>
            <person name="Toyoda A."/>
            <person name="Suzuki Y."/>
            <person name="Kagoshima H."/>
            <person name="Schijlen E."/>
            <person name="Tajeshwar N."/>
            <person name="Catarino B."/>
            <person name="Hetherington A.J."/>
            <person name="Saltykova A."/>
            <person name="Bonnot C."/>
            <person name="Breuninger H."/>
            <person name="Symeonidi A."/>
            <person name="Radhakrishnan G.V."/>
            <person name="Van Nieuwerburgh F."/>
            <person name="Deforce D."/>
            <person name="Chang C."/>
            <person name="Karol K.G."/>
            <person name="Hedrich R."/>
            <person name="Ulvskov P."/>
            <person name="Glockner G."/>
            <person name="Delwiche C.F."/>
            <person name="Petrasek J."/>
            <person name="Van de Peer Y."/>
            <person name="Friml J."/>
            <person name="Beilby M."/>
            <person name="Dolan L."/>
            <person name="Kohara Y."/>
            <person name="Sugano S."/>
            <person name="Fujiyama A."/>
            <person name="Delaux P.-M."/>
            <person name="Quint M."/>
            <person name="TheiBen G."/>
            <person name="Hagemann M."/>
            <person name="Harholt J."/>
            <person name="Dunand C."/>
            <person name="Zachgo S."/>
            <person name="Langdale J."/>
            <person name="Maumus F."/>
            <person name="Straeten D.V.D."/>
            <person name="Gould S.B."/>
            <person name="Rensing S.A."/>
        </authorList>
    </citation>
    <scope>NUCLEOTIDE SEQUENCE [LARGE SCALE GENOMIC DNA]</scope>
    <source>
        <strain evidence="2 3">S276</strain>
    </source>
</reference>
<name>A0A388JTY3_CHABU</name>
<feature type="compositionally biased region" description="Basic and acidic residues" evidence="1">
    <location>
        <begin position="266"/>
        <end position="314"/>
    </location>
</feature>
<dbReference type="AlphaFoldDB" id="A0A388JTY3"/>
<feature type="compositionally biased region" description="Acidic residues" evidence="1">
    <location>
        <begin position="110"/>
        <end position="125"/>
    </location>
</feature>
<feature type="region of interest" description="Disordered" evidence="1">
    <location>
        <begin position="109"/>
        <end position="400"/>
    </location>
</feature>
<feature type="compositionally biased region" description="Basic and acidic residues" evidence="1">
    <location>
        <begin position="180"/>
        <end position="197"/>
    </location>
</feature>
<feature type="compositionally biased region" description="Basic residues" evidence="1">
    <location>
        <begin position="198"/>
        <end position="208"/>
    </location>
</feature>
<feature type="compositionally biased region" description="Basic and acidic residues" evidence="1">
    <location>
        <begin position="126"/>
        <end position="135"/>
    </location>
</feature>